<reference evidence="2" key="1">
    <citation type="journal article" date="2019" name="Int. J. Syst. Evol. Microbiol.">
        <title>The Global Catalogue of Microorganisms (GCM) 10K type strain sequencing project: providing services to taxonomists for standard genome sequencing and annotation.</title>
        <authorList>
            <consortium name="The Broad Institute Genomics Platform"/>
            <consortium name="The Broad Institute Genome Sequencing Center for Infectious Disease"/>
            <person name="Wu L."/>
            <person name="Ma J."/>
        </authorList>
    </citation>
    <scope>NUCLEOTIDE SEQUENCE [LARGE SCALE GENOMIC DNA]</scope>
    <source>
        <strain evidence="2">CGMCC 1.15342</strain>
    </source>
</reference>
<sequence length="56" mass="6033">MIRNVRRKIRSGGKILAAGVHTARVTARVIARVSKNNDAIVDRIDGAIGQKMSGFS</sequence>
<proteinExistence type="predicted"/>
<evidence type="ECO:0000313" key="1">
    <source>
        <dbReference type="EMBL" id="GGC40797.1"/>
    </source>
</evidence>
<dbReference type="EMBL" id="BMIK01000016">
    <property type="protein sequence ID" value="GGC40797.1"/>
    <property type="molecule type" value="Genomic_DNA"/>
</dbReference>
<organism evidence="1 2">
    <name type="scientific">Parapedobacter defluvii</name>
    <dbReference type="NCBI Taxonomy" id="2045106"/>
    <lineage>
        <taxon>Bacteria</taxon>
        <taxon>Pseudomonadati</taxon>
        <taxon>Bacteroidota</taxon>
        <taxon>Sphingobacteriia</taxon>
        <taxon>Sphingobacteriales</taxon>
        <taxon>Sphingobacteriaceae</taxon>
        <taxon>Parapedobacter</taxon>
    </lineage>
</organism>
<gene>
    <name evidence="1" type="ORF">GCM10011386_36060</name>
</gene>
<name>A0ABQ1MHU8_9SPHI</name>
<protein>
    <submittedName>
        <fullName evidence="1">Uncharacterized protein</fullName>
    </submittedName>
</protein>
<comment type="caution">
    <text evidence="1">The sequence shown here is derived from an EMBL/GenBank/DDBJ whole genome shotgun (WGS) entry which is preliminary data.</text>
</comment>
<keyword evidence="2" id="KW-1185">Reference proteome</keyword>
<dbReference type="Proteomes" id="UP000597338">
    <property type="component" value="Unassembled WGS sequence"/>
</dbReference>
<evidence type="ECO:0000313" key="2">
    <source>
        <dbReference type="Proteomes" id="UP000597338"/>
    </source>
</evidence>
<accession>A0ABQ1MHU8</accession>